<proteinExistence type="predicted"/>
<name>A0ABN7YLE4_9BURK</name>
<dbReference type="EMBL" id="CAJZAH010000002">
    <property type="protein sequence ID" value="CAG9172362.1"/>
    <property type="molecule type" value="Genomic_DNA"/>
</dbReference>
<sequence length="66" mass="7767">MRSFRNPETNVLKAFGYMEANDPGDISQEENEDFSLQPGAWQWTGAEWEPCERAGPHLVVWPWDRW</sequence>
<evidence type="ECO:0000313" key="2">
    <source>
        <dbReference type="Proteomes" id="UP000721236"/>
    </source>
</evidence>
<dbReference type="Proteomes" id="UP000721236">
    <property type="component" value="Unassembled WGS sequence"/>
</dbReference>
<keyword evidence="2" id="KW-1185">Reference proteome</keyword>
<organism evidence="1 2">
    <name type="scientific">Cupriavidus respiraculi</name>
    <dbReference type="NCBI Taxonomy" id="195930"/>
    <lineage>
        <taxon>Bacteria</taxon>
        <taxon>Pseudomonadati</taxon>
        <taxon>Pseudomonadota</taxon>
        <taxon>Betaproteobacteria</taxon>
        <taxon>Burkholderiales</taxon>
        <taxon>Burkholderiaceae</taxon>
        <taxon>Cupriavidus</taxon>
    </lineage>
</organism>
<comment type="caution">
    <text evidence="1">The sequence shown here is derived from an EMBL/GenBank/DDBJ whole genome shotgun (WGS) entry which is preliminary data.</text>
</comment>
<protein>
    <submittedName>
        <fullName evidence="1">Uncharacterized protein</fullName>
    </submittedName>
</protein>
<reference evidence="1 2" key="1">
    <citation type="submission" date="2021-08" db="EMBL/GenBank/DDBJ databases">
        <authorList>
            <person name="Peeters C."/>
        </authorList>
    </citation>
    <scope>NUCLEOTIDE SEQUENCE [LARGE SCALE GENOMIC DNA]</scope>
    <source>
        <strain evidence="1 2">LMG 21510</strain>
    </source>
</reference>
<gene>
    <name evidence="1" type="ORF">LMG21510_01949</name>
</gene>
<evidence type="ECO:0000313" key="1">
    <source>
        <dbReference type="EMBL" id="CAG9172362.1"/>
    </source>
</evidence>
<accession>A0ABN7YLE4</accession>